<dbReference type="EMBL" id="JAVHJV010000001">
    <property type="protein sequence ID" value="KAK5947332.1"/>
    <property type="molecule type" value="Genomic_DNA"/>
</dbReference>
<comment type="caution">
    <text evidence="2">The sequence shown here is derived from an EMBL/GenBank/DDBJ whole genome shotgun (WGS) entry which is preliminary data.</text>
</comment>
<gene>
    <name evidence="2" type="ORF">PMZ80_001482</name>
</gene>
<sequence>MRRFYDKAKGYVIYQLLEHFVQHGVHDAEKDRNERFMDKWRFVAGNMVVDVNKQSSELSLQDLKRDLDRGTRFRQDMWLDLLKMAGDFPQTFYKAADALSQSAYHTLRDNAPINWIKLLEDAIFKVWTVTPRDWEESTTETLDGFELQATIHFLLVKFAELDLATTTACKGSLPQQKTNHGAGGRPLSSGEGVPAIVTQSSSVPIDDHRLFYQDAKSLGSVQLASRFDQAVFVMSTFPAEAKRQVTYYLIKKIIEDGQHPADSLPAQGFSPAWRYTLAPLNSAFLTTGSEQHVLAQFKTAFDNGTNFPPDMWDRLIDLATQQALPKTVHRAAQRLANDARQYLLSQTSTAQGSYAANLTHAVEYVEDQTPGQWEAATEEAWAAYQLQGAVRFLYVKFVEMAGDEYAREHDLVIPLDQELRDV</sequence>
<evidence type="ECO:0000256" key="1">
    <source>
        <dbReference type="SAM" id="MobiDB-lite"/>
    </source>
</evidence>
<dbReference type="Proteomes" id="UP001334248">
    <property type="component" value="Unassembled WGS sequence"/>
</dbReference>
<keyword evidence="3" id="KW-1185">Reference proteome</keyword>
<evidence type="ECO:0000313" key="3">
    <source>
        <dbReference type="Proteomes" id="UP001334248"/>
    </source>
</evidence>
<evidence type="ECO:0000313" key="2">
    <source>
        <dbReference type="EMBL" id="KAK5947332.1"/>
    </source>
</evidence>
<feature type="region of interest" description="Disordered" evidence="1">
    <location>
        <begin position="172"/>
        <end position="193"/>
    </location>
</feature>
<accession>A0ABR0S3S9</accession>
<reference evidence="2 3" key="1">
    <citation type="journal article" date="2023" name="Res Sq">
        <title>Genomic and morphological characterization of Knufia obscura isolated from the Mars 2020 spacecraft assembly facility.</title>
        <authorList>
            <person name="Chander A.M."/>
            <person name="Teixeira M.M."/>
            <person name="Singh N.K."/>
            <person name="Williams M.P."/>
            <person name="Parker C.W."/>
            <person name="Leo P."/>
            <person name="Stajich J.E."/>
            <person name="Torok T."/>
            <person name="Tighe S."/>
            <person name="Mason C.E."/>
            <person name="Venkateswaran K."/>
        </authorList>
    </citation>
    <scope>NUCLEOTIDE SEQUENCE [LARGE SCALE GENOMIC DNA]</scope>
    <source>
        <strain evidence="2 3">CCFEE 5817</strain>
    </source>
</reference>
<protein>
    <submittedName>
        <fullName evidence="2">Uncharacterized protein</fullName>
    </submittedName>
</protein>
<dbReference type="RefSeq" id="XP_064735422.1">
    <property type="nucleotide sequence ID" value="XM_064869925.1"/>
</dbReference>
<organism evidence="2 3">
    <name type="scientific">Knufia obscura</name>
    <dbReference type="NCBI Taxonomy" id="1635080"/>
    <lineage>
        <taxon>Eukaryota</taxon>
        <taxon>Fungi</taxon>
        <taxon>Dikarya</taxon>
        <taxon>Ascomycota</taxon>
        <taxon>Pezizomycotina</taxon>
        <taxon>Eurotiomycetes</taxon>
        <taxon>Chaetothyriomycetidae</taxon>
        <taxon>Chaetothyriales</taxon>
        <taxon>Trichomeriaceae</taxon>
        <taxon>Knufia</taxon>
    </lineage>
</organism>
<proteinExistence type="predicted"/>
<name>A0ABR0S3S9_9EURO</name>
<dbReference type="GeneID" id="89994931"/>